<evidence type="ECO:0000313" key="3">
    <source>
        <dbReference type="EMBL" id="SEA09534.1"/>
    </source>
</evidence>
<dbReference type="PANTHER" id="PTHR43279">
    <property type="entry name" value="CATECHOL-2,3-DIOXYGENASE"/>
    <property type="match status" value="1"/>
</dbReference>
<dbReference type="InterPro" id="IPR018146">
    <property type="entry name" value="Glyoxalase_1_CS"/>
</dbReference>
<dbReference type="GO" id="GO:0046872">
    <property type="term" value="F:metal ion binding"/>
    <property type="evidence" value="ECO:0007669"/>
    <property type="project" value="UniProtKB-KW"/>
</dbReference>
<dbReference type="SUPFAM" id="SSF54593">
    <property type="entry name" value="Glyoxalase/Bleomycin resistance protein/Dihydroxybiphenyl dioxygenase"/>
    <property type="match status" value="2"/>
</dbReference>
<keyword evidence="1" id="KW-0479">Metal-binding</keyword>
<dbReference type="EMBL" id="FNQT01000002">
    <property type="protein sequence ID" value="SEA09534.1"/>
    <property type="molecule type" value="Genomic_DNA"/>
</dbReference>
<keyword evidence="3" id="KW-0223">Dioxygenase</keyword>
<sequence>MTERVGPVTLDVTELDRMATFYEDVVGLRTLDRTEGRAVLGVDDALLILRETPDRSARGPAEAGLFHTAFRVPSRAALGDALARIESQWQLTGASDHGVSEALYLQDPEDNGVEVYRDRPREDWPDADGRVDMFTRRLALAPLRDGASGEARCPSGTAVGHVHLEVSSLDDSVAFYGDGLGLDIRQSMDGALFLAFDGYHHHVGLNTWNERSRPAAGRGLARIQLRVDDPADVRRRLDPSRLTERDDGFDAVDPDGITVQIRRA</sequence>
<dbReference type="InterPro" id="IPR029068">
    <property type="entry name" value="Glyas_Bleomycin-R_OHBP_Dase"/>
</dbReference>
<dbReference type="Pfam" id="PF00903">
    <property type="entry name" value="Glyoxalase"/>
    <property type="match status" value="2"/>
</dbReference>
<organism evidence="3 4">
    <name type="scientific">Haloplanus vescus</name>
    <dbReference type="NCBI Taxonomy" id="555874"/>
    <lineage>
        <taxon>Archaea</taxon>
        <taxon>Methanobacteriati</taxon>
        <taxon>Methanobacteriota</taxon>
        <taxon>Stenosarchaea group</taxon>
        <taxon>Halobacteria</taxon>
        <taxon>Halobacteriales</taxon>
        <taxon>Haloferacaceae</taxon>
        <taxon>Haloplanus</taxon>
    </lineage>
</organism>
<dbReference type="InterPro" id="IPR004360">
    <property type="entry name" value="Glyas_Fos-R_dOase_dom"/>
</dbReference>
<dbReference type="PROSITE" id="PS51819">
    <property type="entry name" value="VOC"/>
    <property type="match status" value="1"/>
</dbReference>
<keyword evidence="3" id="KW-0560">Oxidoreductase</keyword>
<dbReference type="AlphaFoldDB" id="A0A1H3YEU2"/>
<proteinExistence type="predicted"/>
<protein>
    <submittedName>
        <fullName evidence="3">Catechol 2,3-dioxygenase</fullName>
    </submittedName>
</protein>
<dbReference type="OrthoDB" id="37941at2157"/>
<feature type="domain" description="VOC" evidence="2">
    <location>
        <begin position="4"/>
        <end position="118"/>
    </location>
</feature>
<evidence type="ECO:0000313" key="4">
    <source>
        <dbReference type="Proteomes" id="UP000236755"/>
    </source>
</evidence>
<dbReference type="RefSeq" id="WP_092634098.1">
    <property type="nucleotide sequence ID" value="NZ_FNQT01000002.1"/>
</dbReference>
<name>A0A1H3YEU2_9EURY</name>
<dbReference type="GO" id="GO:0004462">
    <property type="term" value="F:lactoylglutathione lyase activity"/>
    <property type="evidence" value="ECO:0007669"/>
    <property type="project" value="InterPro"/>
</dbReference>
<dbReference type="PANTHER" id="PTHR43279:SF1">
    <property type="entry name" value="CATECHOL-2,3-DIOXYGENASE"/>
    <property type="match status" value="1"/>
</dbReference>
<evidence type="ECO:0000259" key="2">
    <source>
        <dbReference type="PROSITE" id="PS51819"/>
    </source>
</evidence>
<accession>A0A1H3YEU2</accession>
<dbReference type="Proteomes" id="UP000236755">
    <property type="component" value="Unassembled WGS sequence"/>
</dbReference>
<keyword evidence="4" id="KW-1185">Reference proteome</keyword>
<dbReference type="PROSITE" id="PS00934">
    <property type="entry name" value="GLYOXALASE_I_1"/>
    <property type="match status" value="1"/>
</dbReference>
<dbReference type="GO" id="GO:0051213">
    <property type="term" value="F:dioxygenase activity"/>
    <property type="evidence" value="ECO:0007669"/>
    <property type="project" value="UniProtKB-KW"/>
</dbReference>
<reference evidence="3 4" key="1">
    <citation type="submission" date="2016-10" db="EMBL/GenBank/DDBJ databases">
        <authorList>
            <person name="de Groot N.N."/>
        </authorList>
    </citation>
    <scope>NUCLEOTIDE SEQUENCE [LARGE SCALE GENOMIC DNA]</scope>
    <source>
        <strain evidence="3 4">CGMCC 1.8712</strain>
    </source>
</reference>
<dbReference type="Gene3D" id="3.10.180.10">
    <property type="entry name" value="2,3-Dihydroxybiphenyl 1,2-Dioxygenase, domain 1"/>
    <property type="match status" value="2"/>
</dbReference>
<evidence type="ECO:0000256" key="1">
    <source>
        <dbReference type="ARBA" id="ARBA00022723"/>
    </source>
</evidence>
<dbReference type="STRING" id="555874.SAMN04488065_1808"/>
<gene>
    <name evidence="3" type="ORF">SAMN04488065_1808</name>
</gene>
<dbReference type="InterPro" id="IPR037523">
    <property type="entry name" value="VOC_core"/>
</dbReference>